<sequence length="129" mass="15207">MSTKISKRVGIVEDSLRVTLPKEYAKFIEEIGVYRGEYFDVYGYDESIEDIEDYPCVIGATKRNRKFYPLFPQEIMIHHDEFLNSIVALDCESGVVYNIDFEERKEIAKSFEEWFEWLKDIEKKAGEEG</sequence>
<feature type="domain" description="Knr4/Smi1-like" evidence="1">
    <location>
        <begin position="12"/>
        <end position="116"/>
    </location>
</feature>
<evidence type="ECO:0000259" key="1">
    <source>
        <dbReference type="Pfam" id="PF09346"/>
    </source>
</evidence>
<dbReference type="Proteomes" id="UP000256695">
    <property type="component" value="Unassembled WGS sequence"/>
</dbReference>
<evidence type="ECO:0000313" key="3">
    <source>
        <dbReference type="Proteomes" id="UP000256695"/>
    </source>
</evidence>
<comment type="caution">
    <text evidence="2">The sequence shown here is derived from an EMBL/GenBank/DDBJ whole genome shotgun (WGS) entry which is preliminary data.</text>
</comment>
<keyword evidence="3" id="KW-1185">Reference proteome</keyword>
<evidence type="ECO:0000313" key="2">
    <source>
        <dbReference type="EMBL" id="RDU73926.1"/>
    </source>
</evidence>
<reference evidence="2 3" key="1">
    <citation type="submission" date="2018-04" db="EMBL/GenBank/DDBJ databases">
        <title>Novel Campyloabacter and Helicobacter Species and Strains.</title>
        <authorList>
            <person name="Mannion A.J."/>
            <person name="Shen Z."/>
            <person name="Fox J.G."/>
        </authorList>
    </citation>
    <scope>NUCLEOTIDE SEQUENCE [LARGE SCALE GENOMIC DNA]</scope>
    <source>
        <strain evidence="2 3">MIT 04-9362</strain>
    </source>
</reference>
<dbReference type="InterPro" id="IPR037883">
    <property type="entry name" value="Knr4/Smi1-like_sf"/>
</dbReference>
<name>A0A3D8J9Z9_9HELI</name>
<dbReference type="OrthoDB" id="5330649at2"/>
<dbReference type="Gene3D" id="3.40.1580.10">
    <property type="entry name" value="SMI1/KNR4-like"/>
    <property type="match status" value="1"/>
</dbReference>
<dbReference type="SUPFAM" id="SSF160631">
    <property type="entry name" value="SMI1/KNR4-like"/>
    <property type="match status" value="1"/>
</dbReference>
<gene>
    <name evidence="2" type="ORF">CQA57_03685</name>
</gene>
<dbReference type="Pfam" id="PF09346">
    <property type="entry name" value="SMI1_KNR4"/>
    <property type="match status" value="1"/>
</dbReference>
<proteinExistence type="predicted"/>
<organism evidence="2 3">
    <name type="scientific">Helicobacter anseris</name>
    <dbReference type="NCBI Taxonomy" id="375926"/>
    <lineage>
        <taxon>Bacteria</taxon>
        <taxon>Pseudomonadati</taxon>
        <taxon>Campylobacterota</taxon>
        <taxon>Epsilonproteobacteria</taxon>
        <taxon>Campylobacterales</taxon>
        <taxon>Helicobacteraceae</taxon>
        <taxon>Helicobacter</taxon>
    </lineage>
</organism>
<protein>
    <recommendedName>
        <fullName evidence="1">Knr4/Smi1-like domain-containing protein</fullName>
    </recommendedName>
</protein>
<dbReference type="InterPro" id="IPR018958">
    <property type="entry name" value="Knr4/Smi1-like_dom"/>
</dbReference>
<accession>A0A3D8J9Z9</accession>
<dbReference type="RefSeq" id="WP_115578892.1">
    <property type="nucleotide sequence ID" value="NZ_NXLX01000007.1"/>
</dbReference>
<dbReference type="AlphaFoldDB" id="A0A3D8J9Z9"/>
<dbReference type="EMBL" id="NXLX01000007">
    <property type="protein sequence ID" value="RDU73926.1"/>
    <property type="molecule type" value="Genomic_DNA"/>
</dbReference>